<organism evidence="5 6">
    <name type="scientific">Microbacterium esteraromaticum</name>
    <dbReference type="NCBI Taxonomy" id="57043"/>
    <lineage>
        <taxon>Bacteria</taxon>
        <taxon>Bacillati</taxon>
        <taxon>Actinomycetota</taxon>
        <taxon>Actinomycetes</taxon>
        <taxon>Micrococcales</taxon>
        <taxon>Microbacteriaceae</taxon>
        <taxon>Microbacterium</taxon>
    </lineage>
</organism>
<dbReference type="EMBL" id="JAEMWU010000001">
    <property type="protein sequence ID" value="MBN8206126.1"/>
    <property type="molecule type" value="Genomic_DNA"/>
</dbReference>
<evidence type="ECO:0000313" key="6">
    <source>
        <dbReference type="Proteomes" id="UP000664385"/>
    </source>
</evidence>
<gene>
    <name evidence="5" type="ORF">JF543_09145</name>
</gene>
<evidence type="ECO:0000256" key="2">
    <source>
        <dbReference type="ARBA" id="ARBA00023315"/>
    </source>
</evidence>
<dbReference type="PROSITE" id="PS51186">
    <property type="entry name" value="GNAT"/>
    <property type="match status" value="1"/>
</dbReference>
<evidence type="ECO:0000256" key="3">
    <source>
        <dbReference type="ARBA" id="ARBA00038502"/>
    </source>
</evidence>
<feature type="domain" description="N-acetyltransferase" evidence="4">
    <location>
        <begin position="8"/>
        <end position="179"/>
    </location>
</feature>
<evidence type="ECO:0000256" key="1">
    <source>
        <dbReference type="ARBA" id="ARBA00022679"/>
    </source>
</evidence>
<protein>
    <submittedName>
        <fullName evidence="5">GNAT family N-acetyltransferase</fullName>
    </submittedName>
</protein>
<accession>A0A939DVN7</accession>
<comment type="similarity">
    <text evidence="3">Belongs to the acetyltransferase family. RimJ subfamily.</text>
</comment>
<dbReference type="Gene3D" id="3.40.630.30">
    <property type="match status" value="1"/>
</dbReference>
<dbReference type="PANTHER" id="PTHR43792:SF8">
    <property type="entry name" value="[RIBOSOMAL PROTEIN US5]-ALANINE N-ACETYLTRANSFERASE"/>
    <property type="match status" value="1"/>
</dbReference>
<sequence length="179" mass="20110">MIELHDGIRLRALQRSDGAAVVSAYRRNRRHLAPWDPLREEVFFSGDEQDRLIATACDDRDAGRCAPFVLTRDDDDAIVGRVNINNIVRGAFDSADLGYWMDVSLVGKGLMTRAVAEVREHASSVLGLHRLQAATLVRNTASQRVLRSNGFTLIGRAPKYLRIAGEWQDHDLFQRILVD</sequence>
<dbReference type="SUPFAM" id="SSF55729">
    <property type="entry name" value="Acyl-CoA N-acyltransferases (Nat)"/>
    <property type="match status" value="1"/>
</dbReference>
<name>A0A939DVN7_9MICO</name>
<reference evidence="5" key="1">
    <citation type="submission" date="2020-12" db="EMBL/GenBank/DDBJ databases">
        <title>PHA producing bacteria isolated from mangrove.</title>
        <authorList>
            <person name="Zheng W."/>
            <person name="Yu S."/>
            <person name="Huang Y."/>
        </authorList>
    </citation>
    <scope>NUCLEOTIDE SEQUENCE</scope>
    <source>
        <strain evidence="5">GN8-5</strain>
    </source>
</reference>
<dbReference type="Pfam" id="PF13302">
    <property type="entry name" value="Acetyltransf_3"/>
    <property type="match status" value="1"/>
</dbReference>
<dbReference type="InterPro" id="IPR016181">
    <property type="entry name" value="Acyl_CoA_acyltransferase"/>
</dbReference>
<dbReference type="PANTHER" id="PTHR43792">
    <property type="entry name" value="GNAT FAMILY, PUTATIVE (AFU_ORTHOLOGUE AFUA_3G00765)-RELATED-RELATED"/>
    <property type="match status" value="1"/>
</dbReference>
<keyword evidence="2" id="KW-0012">Acyltransferase</keyword>
<dbReference type="GO" id="GO:0008999">
    <property type="term" value="F:protein-N-terminal-alanine acetyltransferase activity"/>
    <property type="evidence" value="ECO:0007669"/>
    <property type="project" value="TreeGrafter"/>
</dbReference>
<keyword evidence="1" id="KW-0808">Transferase</keyword>
<evidence type="ECO:0000313" key="5">
    <source>
        <dbReference type="EMBL" id="MBN8206126.1"/>
    </source>
</evidence>
<evidence type="ECO:0000259" key="4">
    <source>
        <dbReference type="PROSITE" id="PS51186"/>
    </source>
</evidence>
<dbReference type="InterPro" id="IPR000182">
    <property type="entry name" value="GNAT_dom"/>
</dbReference>
<dbReference type="Proteomes" id="UP000664385">
    <property type="component" value="Unassembled WGS sequence"/>
</dbReference>
<dbReference type="AlphaFoldDB" id="A0A939DVN7"/>
<proteinExistence type="inferred from homology"/>
<dbReference type="InterPro" id="IPR051531">
    <property type="entry name" value="N-acetyltransferase"/>
</dbReference>
<dbReference type="GO" id="GO:0005737">
    <property type="term" value="C:cytoplasm"/>
    <property type="evidence" value="ECO:0007669"/>
    <property type="project" value="TreeGrafter"/>
</dbReference>
<comment type="caution">
    <text evidence="5">The sequence shown here is derived from an EMBL/GenBank/DDBJ whole genome shotgun (WGS) entry which is preliminary data.</text>
</comment>